<dbReference type="InParanoid" id="A0A6J3BQX9"/>
<organism evidence="1 2">
    <name type="scientific">Galleria mellonella</name>
    <name type="common">Greater wax moth</name>
    <dbReference type="NCBI Taxonomy" id="7137"/>
    <lineage>
        <taxon>Eukaryota</taxon>
        <taxon>Metazoa</taxon>
        <taxon>Ecdysozoa</taxon>
        <taxon>Arthropoda</taxon>
        <taxon>Hexapoda</taxon>
        <taxon>Insecta</taxon>
        <taxon>Pterygota</taxon>
        <taxon>Neoptera</taxon>
        <taxon>Endopterygota</taxon>
        <taxon>Lepidoptera</taxon>
        <taxon>Glossata</taxon>
        <taxon>Ditrysia</taxon>
        <taxon>Pyraloidea</taxon>
        <taxon>Pyralidae</taxon>
        <taxon>Galleriinae</taxon>
        <taxon>Galleria</taxon>
    </lineage>
</organism>
<dbReference type="GeneID" id="116412646"/>
<dbReference type="KEGG" id="gmw:116412646"/>
<dbReference type="RefSeq" id="XP_031762862.1">
    <property type="nucleotide sequence ID" value="XM_031907002.2"/>
</dbReference>
<gene>
    <name evidence="2" type="primary">LOC116412646</name>
</gene>
<accession>A0A6J3BQX9</accession>
<protein>
    <submittedName>
        <fullName evidence="2">Uncharacterized protein LOC116412646</fullName>
    </submittedName>
</protein>
<dbReference type="AlphaFoldDB" id="A0A6J3BQX9"/>
<reference evidence="2" key="1">
    <citation type="submission" date="2025-08" db="UniProtKB">
        <authorList>
            <consortium name="RefSeq"/>
        </authorList>
    </citation>
    <scope>IDENTIFICATION</scope>
    <source>
        <tissue evidence="2">Whole larvae</tissue>
    </source>
</reference>
<keyword evidence="1" id="KW-1185">Reference proteome</keyword>
<proteinExistence type="predicted"/>
<sequence length="134" mass="15564">MCKGPKSKNCSVWSYRLVNETYLTFESNITESVPSLKVKIIMSSNDKVMFRLQTNKMCEHLYLRPLLESFFNVTRECIIQKGRYFFAADIEKIAQNYYGGSFIYGNLTFKSVFNNNVCNLSCAIIHVNLYPKKL</sequence>
<evidence type="ECO:0000313" key="2">
    <source>
        <dbReference type="RefSeq" id="XP_031762862.1"/>
    </source>
</evidence>
<name>A0A6J3BQX9_GALME</name>
<evidence type="ECO:0000313" key="1">
    <source>
        <dbReference type="Proteomes" id="UP001652740"/>
    </source>
</evidence>
<dbReference type="Proteomes" id="UP001652740">
    <property type="component" value="Unplaced"/>
</dbReference>
<dbReference type="OrthoDB" id="6931711at2759"/>